<organism evidence="2 3">
    <name type="scientific">Paraclostridium bifermentans</name>
    <name type="common">Clostridium bifermentans</name>
    <dbReference type="NCBI Taxonomy" id="1490"/>
    <lineage>
        <taxon>Bacteria</taxon>
        <taxon>Bacillati</taxon>
        <taxon>Bacillota</taxon>
        <taxon>Clostridia</taxon>
        <taxon>Peptostreptococcales</taxon>
        <taxon>Peptostreptococcaceae</taxon>
        <taxon>Paraclostridium</taxon>
    </lineage>
</organism>
<feature type="transmembrane region" description="Helical" evidence="1">
    <location>
        <begin position="6"/>
        <end position="27"/>
    </location>
</feature>
<evidence type="ECO:0000256" key="1">
    <source>
        <dbReference type="SAM" id="Phobius"/>
    </source>
</evidence>
<keyword evidence="3" id="KW-1185">Reference proteome</keyword>
<keyword evidence="2" id="KW-0614">Plasmid</keyword>
<feature type="transmembrane region" description="Helical" evidence="1">
    <location>
        <begin position="39"/>
        <end position="63"/>
    </location>
</feature>
<keyword evidence="1" id="KW-1133">Transmembrane helix</keyword>
<accession>A0ABY8R8I0</accession>
<evidence type="ECO:0000313" key="2">
    <source>
        <dbReference type="EMBL" id="WGX77859.1"/>
    </source>
</evidence>
<protein>
    <recommendedName>
        <fullName evidence="4">ABC transporter permease</fullName>
    </recommendedName>
</protein>
<geneLocation type="plasmid" evidence="2 3">
    <name>unnamed7</name>
</geneLocation>
<keyword evidence="1" id="KW-0812">Transmembrane</keyword>
<dbReference type="EMBL" id="CP124692">
    <property type="protein sequence ID" value="WGX77859.1"/>
    <property type="molecule type" value="Genomic_DNA"/>
</dbReference>
<name>A0ABY8R8I0_PARBF</name>
<proteinExistence type="predicted"/>
<evidence type="ECO:0000313" key="3">
    <source>
        <dbReference type="Proteomes" id="UP001239169"/>
    </source>
</evidence>
<gene>
    <name evidence="2" type="ORF">QJS64_21975</name>
</gene>
<sequence length="82" mass="9456">MLEGLFFAITPIIVSVPIILIICWYMLTLTLTTWSEFIAVNRIGLILMYTTLLIVSIFLSYYFSSRFVKKSNVVESIKDEIV</sequence>
<dbReference type="Proteomes" id="UP001239169">
    <property type="component" value="Plasmid unnamed7"/>
</dbReference>
<keyword evidence="1" id="KW-0472">Membrane</keyword>
<reference evidence="2 3" key="1">
    <citation type="submission" date="2023-04" db="EMBL/GenBank/DDBJ databases">
        <title>Bacteria Genome Submission.</title>
        <authorList>
            <person name="Isaac P."/>
        </authorList>
    </citation>
    <scope>NUCLEOTIDE SEQUENCE [LARGE SCALE GENOMIC DNA]</scope>
    <source>
        <strain evidence="2 3">SampleS7P1</strain>
        <plasmid evidence="2 3">unnamed7</plasmid>
    </source>
</reference>
<evidence type="ECO:0008006" key="4">
    <source>
        <dbReference type="Google" id="ProtNLM"/>
    </source>
</evidence>